<name>A0ABW9Z7C7_9HYPH</name>
<dbReference type="RefSeq" id="WP_161726469.1">
    <property type="nucleotide sequence ID" value="NZ_JAAAXI010000036.1"/>
</dbReference>
<gene>
    <name evidence="2" type="ORF">GR303_22550</name>
</gene>
<reference evidence="2 3" key="1">
    <citation type="submission" date="2020-01" db="EMBL/GenBank/DDBJ databases">
        <title>Microvirga sp. nov., an arsenate reduction bacterium isolated from Tibet hotspring sediments.</title>
        <authorList>
            <person name="Yuan C.-G."/>
        </authorList>
    </citation>
    <scope>NUCLEOTIDE SEQUENCE [LARGE SCALE GENOMIC DNA]</scope>
    <source>
        <strain evidence="2 3">SYSU G3D203</strain>
    </source>
</reference>
<organism evidence="2 3">
    <name type="scientific">Microvirga arsenatis</name>
    <dbReference type="NCBI Taxonomy" id="2692265"/>
    <lineage>
        <taxon>Bacteria</taxon>
        <taxon>Pseudomonadati</taxon>
        <taxon>Pseudomonadota</taxon>
        <taxon>Alphaproteobacteria</taxon>
        <taxon>Hyphomicrobiales</taxon>
        <taxon>Methylobacteriaceae</taxon>
        <taxon>Microvirga</taxon>
    </lineage>
</organism>
<accession>A0ABW9Z7C7</accession>
<feature type="domain" description="PRTase-CE" evidence="1">
    <location>
        <begin position="54"/>
        <end position="374"/>
    </location>
</feature>
<dbReference type="Proteomes" id="UP000818323">
    <property type="component" value="Unassembled WGS sequence"/>
</dbReference>
<keyword evidence="3" id="KW-1185">Reference proteome</keyword>
<proteinExistence type="predicted"/>
<dbReference type="InterPro" id="IPR056920">
    <property type="entry name" value="PRTase-CE"/>
</dbReference>
<evidence type="ECO:0000313" key="3">
    <source>
        <dbReference type="Proteomes" id="UP000818323"/>
    </source>
</evidence>
<comment type="caution">
    <text evidence="2">The sequence shown here is derived from an EMBL/GenBank/DDBJ whole genome shotgun (WGS) entry which is preliminary data.</text>
</comment>
<dbReference type="Pfam" id="PF24390">
    <property type="entry name" value="PRTase-CE"/>
    <property type="match status" value="1"/>
</dbReference>
<evidence type="ECO:0000259" key="1">
    <source>
        <dbReference type="Pfam" id="PF24390"/>
    </source>
</evidence>
<sequence length="379" mass="43055">MNQDLGLKVLGQIMGWSDDRARNEFEWLRLMARLKYDGYRDFQAGMRFIESLATWLQQFALDERETAYAFVRRTLVYIGPSEMQRLVEQFYPRTVRDRLICTVAAERGIPRYRVLADADARTASERLRRQTLFMGLSDGARIDTIRHANAGLLNNEQLVQGTQVDTEKWKDLLDNLRKDLGDPEARFRLVYLVDDFAGTGTSFLRYDEDKAKWKGKLLRFKDSVESANDVLGGDKLFADDWELCIHHYVVSFAAAAAIEGRLAKAAEIFNGSWARAMHASYGTILPEDLPIDAVPGRQDDFMKLSEKYYDPKIRTKHTDVGGATHLGLGYGGCALPLVLDHNTPNNAVALLWAETDGGDRDGVFAPAMRPLFRRRQRHA</sequence>
<evidence type="ECO:0000313" key="2">
    <source>
        <dbReference type="EMBL" id="NBJ27108.1"/>
    </source>
</evidence>
<dbReference type="EMBL" id="JAAAXJ010000027">
    <property type="protein sequence ID" value="NBJ27108.1"/>
    <property type="molecule type" value="Genomic_DNA"/>
</dbReference>
<protein>
    <recommendedName>
        <fullName evidence="1">PRTase-CE domain-containing protein</fullName>
    </recommendedName>
</protein>